<dbReference type="EMBL" id="GL377566">
    <property type="protein sequence ID" value="EFJ37379.1"/>
    <property type="molecule type" value="Genomic_DNA"/>
</dbReference>
<accession>D8QS48</accession>
<dbReference type="InParanoid" id="D8QS48"/>
<dbReference type="Gramene" id="EFJ37379">
    <property type="protein sequence ID" value="EFJ37379"/>
    <property type="gene ID" value="SELMODRAFT_76207"/>
</dbReference>
<dbReference type="InterPro" id="IPR052987">
    <property type="entry name" value="Chloroplast_AMP-bd_Enzymes"/>
</dbReference>
<dbReference type="KEGG" id="smo:SELMODRAFT_76207"/>
<dbReference type="PANTHER" id="PTHR43813:SF1">
    <property type="entry name" value="ACYL-ACTIVATING ENZYME 16, CHLOROPLASTIC-RELATED"/>
    <property type="match status" value="1"/>
</dbReference>
<dbReference type="Gene3D" id="3.40.50.12780">
    <property type="entry name" value="N-terminal domain of ligase-like"/>
    <property type="match status" value="1"/>
</dbReference>
<protein>
    <recommendedName>
        <fullName evidence="1">AMP-dependent synthetase/ligase domain-containing protein</fullName>
    </recommendedName>
</protein>
<dbReference type="AlphaFoldDB" id="D8QS48"/>
<dbReference type="Proteomes" id="UP000001514">
    <property type="component" value="Unassembled WGS sequence"/>
</dbReference>
<feature type="non-terminal residue" evidence="2">
    <location>
        <position position="1"/>
    </location>
</feature>
<dbReference type="InterPro" id="IPR042099">
    <property type="entry name" value="ANL_N_sf"/>
</dbReference>
<dbReference type="SUPFAM" id="SSF56801">
    <property type="entry name" value="Acetyl-CoA synthetase-like"/>
    <property type="match status" value="1"/>
</dbReference>
<dbReference type="InterPro" id="IPR000873">
    <property type="entry name" value="AMP-dep_synth/lig_dom"/>
</dbReference>
<organism evidence="3">
    <name type="scientific">Selaginella moellendorffii</name>
    <name type="common">Spikemoss</name>
    <dbReference type="NCBI Taxonomy" id="88036"/>
    <lineage>
        <taxon>Eukaryota</taxon>
        <taxon>Viridiplantae</taxon>
        <taxon>Streptophyta</taxon>
        <taxon>Embryophyta</taxon>
        <taxon>Tracheophyta</taxon>
        <taxon>Lycopodiopsida</taxon>
        <taxon>Selaginellales</taxon>
        <taxon>Selaginellaceae</taxon>
        <taxon>Selaginella</taxon>
    </lineage>
</organism>
<evidence type="ECO:0000259" key="1">
    <source>
        <dbReference type="Pfam" id="PF00501"/>
    </source>
</evidence>
<dbReference type="InterPro" id="IPR020845">
    <property type="entry name" value="AMP-binding_CS"/>
</dbReference>
<name>D8QS48_SELML</name>
<feature type="domain" description="AMP-dependent synthetase/ligase" evidence="1">
    <location>
        <begin position="13"/>
        <end position="450"/>
    </location>
</feature>
<dbReference type="Gene3D" id="3.30.300.30">
    <property type="match status" value="1"/>
</dbReference>
<dbReference type="Pfam" id="PF23562">
    <property type="entry name" value="AMP-binding_C_3"/>
    <property type="match status" value="1"/>
</dbReference>
<dbReference type="STRING" id="88036.D8QS48"/>
<gene>
    <name evidence="2" type="ORF">SELMODRAFT_76207</name>
</gene>
<dbReference type="eggNOG" id="KOG1256">
    <property type="taxonomic scope" value="Eukaryota"/>
</dbReference>
<dbReference type="PANTHER" id="PTHR43813">
    <property type="entry name" value="ACYL-ACTIVATING ENZYME 16, CHLOROPLASTIC-RELATED"/>
    <property type="match status" value="1"/>
</dbReference>
<keyword evidence="3" id="KW-1185">Reference proteome</keyword>
<evidence type="ECO:0000313" key="3">
    <source>
        <dbReference type="Proteomes" id="UP000001514"/>
    </source>
</evidence>
<sequence length="617" mass="68365">EWRAVPDLWRSCSEKYGKRVALVDPRRDPPVRMTYLQVEEAILNFAEAMRSLGVSPDEHVALFADNSCRWLIADQGIMAMGAANAVRGSRSSDEELVYILKHSDSVALVIDTPELLKRLEARFNDSLSLKFVVLLWGQKPESFAFPVFTYEECISLGQKSREKPGTTSALPIQPQDVATIVYTSGTTGNPKGVMLTHANIIHQMKYLDQCIQPVPGDRFLSLLPPWHMYERVAEYFTFTRGIEQVYTTVKFLKDDLQAYPTQYFVSVPLVYDTLYSGVQKQLSKASGLRRALVMGFMAISSFFKDLKRISEGRSLTRAKEHPNRLECFLAGVMAMILSPLHFLGDKIVFSKIRAAIGIQKAGISGGGSLPKHVDKFFEVVGITLLNGYGLTESSPVVSTRAFSDNVLGTVGMPLPETEVKIVDPESRKPLANGNKGIVTVRGPQVMKGYYKNPDATQKAIDGDGWLDTGDLGWVAPVWKTGAARKCGGMLVLEGRAKETIVLSTGENVEPTEIEEAALQSSLIDQIMVVGQDQRRLGALIVASKDTAATSANDLKSLVREELQRCTSSCSFQIGPFVIVNEPFTMENGLLTPTMKLRRDAILTRYRNQIDYLFNKTL</sequence>
<reference evidence="2 3" key="1">
    <citation type="journal article" date="2011" name="Science">
        <title>The Selaginella genome identifies genetic changes associated with the evolution of vascular plants.</title>
        <authorList>
            <person name="Banks J.A."/>
            <person name="Nishiyama T."/>
            <person name="Hasebe M."/>
            <person name="Bowman J.L."/>
            <person name="Gribskov M."/>
            <person name="dePamphilis C."/>
            <person name="Albert V.A."/>
            <person name="Aono N."/>
            <person name="Aoyama T."/>
            <person name="Ambrose B.A."/>
            <person name="Ashton N.W."/>
            <person name="Axtell M.J."/>
            <person name="Barker E."/>
            <person name="Barker M.S."/>
            <person name="Bennetzen J.L."/>
            <person name="Bonawitz N.D."/>
            <person name="Chapple C."/>
            <person name="Cheng C."/>
            <person name="Correa L.G."/>
            <person name="Dacre M."/>
            <person name="DeBarry J."/>
            <person name="Dreyer I."/>
            <person name="Elias M."/>
            <person name="Engstrom E.M."/>
            <person name="Estelle M."/>
            <person name="Feng L."/>
            <person name="Finet C."/>
            <person name="Floyd S.K."/>
            <person name="Frommer W.B."/>
            <person name="Fujita T."/>
            <person name="Gramzow L."/>
            <person name="Gutensohn M."/>
            <person name="Harholt J."/>
            <person name="Hattori M."/>
            <person name="Heyl A."/>
            <person name="Hirai T."/>
            <person name="Hiwatashi Y."/>
            <person name="Ishikawa M."/>
            <person name="Iwata M."/>
            <person name="Karol K.G."/>
            <person name="Koehler B."/>
            <person name="Kolukisaoglu U."/>
            <person name="Kubo M."/>
            <person name="Kurata T."/>
            <person name="Lalonde S."/>
            <person name="Li K."/>
            <person name="Li Y."/>
            <person name="Litt A."/>
            <person name="Lyons E."/>
            <person name="Manning G."/>
            <person name="Maruyama T."/>
            <person name="Michael T.P."/>
            <person name="Mikami K."/>
            <person name="Miyazaki S."/>
            <person name="Morinaga S."/>
            <person name="Murata T."/>
            <person name="Mueller-Roeber B."/>
            <person name="Nelson D.R."/>
            <person name="Obara M."/>
            <person name="Oguri Y."/>
            <person name="Olmstead R.G."/>
            <person name="Onodera N."/>
            <person name="Petersen B.L."/>
            <person name="Pils B."/>
            <person name="Prigge M."/>
            <person name="Rensing S.A."/>
            <person name="Riano-Pachon D.M."/>
            <person name="Roberts A.W."/>
            <person name="Sato Y."/>
            <person name="Scheller H.V."/>
            <person name="Schulz B."/>
            <person name="Schulz C."/>
            <person name="Shakirov E.V."/>
            <person name="Shibagaki N."/>
            <person name="Shinohara N."/>
            <person name="Shippen D.E."/>
            <person name="Soerensen I."/>
            <person name="Sotooka R."/>
            <person name="Sugimoto N."/>
            <person name="Sugita M."/>
            <person name="Sumikawa N."/>
            <person name="Tanurdzic M."/>
            <person name="Theissen G."/>
            <person name="Ulvskov P."/>
            <person name="Wakazuki S."/>
            <person name="Weng J.K."/>
            <person name="Willats W.W."/>
            <person name="Wipf D."/>
            <person name="Wolf P.G."/>
            <person name="Yang L."/>
            <person name="Zimmer A.D."/>
            <person name="Zhu Q."/>
            <person name="Mitros T."/>
            <person name="Hellsten U."/>
            <person name="Loque D."/>
            <person name="Otillar R."/>
            <person name="Salamov A."/>
            <person name="Schmutz J."/>
            <person name="Shapiro H."/>
            <person name="Lindquist E."/>
            <person name="Lucas S."/>
            <person name="Rokhsar D."/>
            <person name="Grigoriev I.V."/>
        </authorList>
    </citation>
    <scope>NUCLEOTIDE SEQUENCE [LARGE SCALE GENOMIC DNA]</scope>
</reference>
<dbReference type="FunCoup" id="D8QS48">
    <property type="interactions" value="830"/>
</dbReference>
<dbReference type="Gene3D" id="2.30.38.10">
    <property type="entry name" value="Luciferase, Domain 3"/>
    <property type="match status" value="1"/>
</dbReference>
<evidence type="ECO:0000313" key="2">
    <source>
        <dbReference type="EMBL" id="EFJ37379.1"/>
    </source>
</evidence>
<dbReference type="Pfam" id="PF00501">
    <property type="entry name" value="AMP-binding"/>
    <property type="match status" value="1"/>
</dbReference>
<dbReference type="Gene3D" id="3.40.50.980">
    <property type="match status" value="1"/>
</dbReference>
<dbReference type="PROSITE" id="PS00455">
    <property type="entry name" value="AMP_BINDING"/>
    <property type="match status" value="1"/>
</dbReference>
<dbReference type="HOGENOM" id="CLU_000022_45_5_1"/>
<dbReference type="InterPro" id="IPR045851">
    <property type="entry name" value="AMP-bd_C_sf"/>
</dbReference>
<dbReference type="OrthoDB" id="1700726at2759"/>
<dbReference type="OMA" id="MEAKRIY"/>
<proteinExistence type="predicted"/>